<feature type="binding site" evidence="4">
    <location>
        <position position="392"/>
    </location>
    <ligand>
        <name>S-adenosyl-L-methionine</name>
        <dbReference type="ChEBI" id="CHEBI:59789"/>
    </ligand>
</feature>
<dbReference type="PANTHER" id="PTHR11061">
    <property type="entry name" value="RNA M5U METHYLTRANSFERASE"/>
    <property type="match status" value="1"/>
</dbReference>
<keyword evidence="9" id="KW-1185">Reference proteome</keyword>
<dbReference type="PROSITE" id="PS01231">
    <property type="entry name" value="TRMA_2"/>
    <property type="match status" value="1"/>
</dbReference>
<dbReference type="CDD" id="cd02440">
    <property type="entry name" value="AdoMet_MTases"/>
    <property type="match status" value="1"/>
</dbReference>
<dbReference type="SUPFAM" id="SSF50249">
    <property type="entry name" value="Nucleic acid-binding proteins"/>
    <property type="match status" value="1"/>
</dbReference>
<dbReference type="Gene3D" id="3.40.50.150">
    <property type="entry name" value="Vaccinia Virus protein VP39"/>
    <property type="match status" value="1"/>
</dbReference>
<accession>A0A1G6YLN6</accession>
<evidence type="ECO:0000256" key="4">
    <source>
        <dbReference type="PROSITE-ProRule" id="PRU01024"/>
    </source>
</evidence>
<dbReference type="InterPro" id="IPR002792">
    <property type="entry name" value="TRAM_dom"/>
</dbReference>
<dbReference type="AlphaFoldDB" id="A0A1G6YLN6"/>
<dbReference type="RefSeq" id="WP_092076047.1">
    <property type="nucleotide sequence ID" value="NZ_FNAQ01000002.1"/>
</dbReference>
<evidence type="ECO:0000259" key="7">
    <source>
        <dbReference type="PROSITE" id="PS50926"/>
    </source>
</evidence>
<dbReference type="STRING" id="57664.SAMN05661003_10298"/>
<keyword evidence="2 4" id="KW-0808">Transferase</keyword>
<protein>
    <submittedName>
        <fullName evidence="8">23S rRNA m(5)U-1939 methyltransferase</fullName>
    </submittedName>
</protein>
<proteinExistence type="inferred from homology"/>
<evidence type="ECO:0000256" key="6">
    <source>
        <dbReference type="SAM" id="MobiDB-lite"/>
    </source>
</evidence>
<evidence type="ECO:0000313" key="8">
    <source>
        <dbReference type="EMBL" id="SDD91424.1"/>
    </source>
</evidence>
<evidence type="ECO:0000256" key="2">
    <source>
        <dbReference type="ARBA" id="ARBA00022679"/>
    </source>
</evidence>
<dbReference type="Gene3D" id="2.40.50.1070">
    <property type="match status" value="1"/>
</dbReference>
<gene>
    <name evidence="8" type="ORF">SAMN05661003_10298</name>
</gene>
<sequence>MAQTRPNKRIPRRPAQPPRRITIESLNGDGLGVVREDGKELLVAGVLPGEEVIVRVEHEGQHRRSALLLKVTRPHADRVAPPCPRFPRCPGCPLLHLSYAAQCDFKTDQLRQALALYPELAGQAIAPLWQAPEPLGYRTTAKLALAKVQGKALVGLYQRGSHRVIDIGDCPQQHPLINRIAQALREEIEHQKLHVYNPISQRGLLRYLAVRVSPLHNRALVTLVGTERNLRDFTHLAKWLQKKVPEIIGVHLNINPSSGNVVFSNNNLRLLGVDSLFDQIGDVRLQLSPTSFFQVNHAQAARIYRQIADWAGLTEGKTALDLYGGVGGIALHLARRGGQVLGIEINPQACDNARAAASHNRLSNCRFINADAAEAAADLVTEGQVIDVAVVNPPRSGCDAAVLEALGQLRPAQLIYLSCHPHSLARDLHQLLAQGYTLDCLQPIDMFPQTPHVETLVRLRLQP</sequence>
<keyword evidence="1 4" id="KW-0489">Methyltransferase</keyword>
<dbReference type="PROSITE" id="PS51687">
    <property type="entry name" value="SAM_MT_RNA_M5U"/>
    <property type="match status" value="1"/>
</dbReference>
<keyword evidence="3 4" id="KW-0949">S-adenosyl-L-methionine</keyword>
<dbReference type="GO" id="GO:0070041">
    <property type="term" value="F:rRNA (uridine-C5-)-methyltransferase activity"/>
    <property type="evidence" value="ECO:0007669"/>
    <property type="project" value="TreeGrafter"/>
</dbReference>
<dbReference type="InterPro" id="IPR010280">
    <property type="entry name" value="U5_MeTrfase_fam"/>
</dbReference>
<dbReference type="InterPro" id="IPR030391">
    <property type="entry name" value="MeTrfase_TrmA_CS"/>
</dbReference>
<dbReference type="PROSITE" id="PS01230">
    <property type="entry name" value="TRMA_1"/>
    <property type="match status" value="1"/>
</dbReference>
<dbReference type="InterPro" id="IPR012340">
    <property type="entry name" value="NA-bd_OB-fold"/>
</dbReference>
<feature type="domain" description="TRAM" evidence="7">
    <location>
        <begin position="11"/>
        <end position="70"/>
    </location>
</feature>
<evidence type="ECO:0000256" key="1">
    <source>
        <dbReference type="ARBA" id="ARBA00022603"/>
    </source>
</evidence>
<feature type="binding site" evidence="4">
    <location>
        <position position="344"/>
    </location>
    <ligand>
        <name>S-adenosyl-L-methionine</name>
        <dbReference type="ChEBI" id="CHEBI:59789"/>
    </ligand>
</feature>
<feature type="compositionally biased region" description="Basic residues" evidence="6">
    <location>
        <begin position="1"/>
        <end position="12"/>
    </location>
</feature>
<feature type="region of interest" description="Disordered" evidence="6">
    <location>
        <begin position="1"/>
        <end position="23"/>
    </location>
</feature>
<dbReference type="SUPFAM" id="SSF53335">
    <property type="entry name" value="S-adenosyl-L-methionine-dependent methyltransferases"/>
    <property type="match status" value="1"/>
</dbReference>
<dbReference type="OrthoDB" id="9804590at2"/>
<evidence type="ECO:0000313" key="9">
    <source>
        <dbReference type="Proteomes" id="UP000243205"/>
    </source>
</evidence>
<feature type="binding site" evidence="4">
    <location>
        <position position="323"/>
    </location>
    <ligand>
        <name>S-adenosyl-L-methionine</name>
        <dbReference type="ChEBI" id="CHEBI:59789"/>
    </ligand>
</feature>
<evidence type="ECO:0000256" key="3">
    <source>
        <dbReference type="ARBA" id="ARBA00022691"/>
    </source>
</evidence>
<dbReference type="PANTHER" id="PTHR11061:SF30">
    <property type="entry name" value="TRNA (URACIL(54)-C(5))-METHYLTRANSFERASE"/>
    <property type="match status" value="1"/>
</dbReference>
<name>A0A1G6YLN6_9BACT</name>
<dbReference type="InterPro" id="IPR029063">
    <property type="entry name" value="SAM-dependent_MTases_sf"/>
</dbReference>
<comment type="similarity">
    <text evidence="4">Belongs to the class I-like SAM-binding methyltransferase superfamily. RNA M5U methyltransferase family.</text>
</comment>
<feature type="active site" description="Nucleophile" evidence="4">
    <location>
        <position position="419"/>
    </location>
</feature>
<evidence type="ECO:0000256" key="5">
    <source>
        <dbReference type="PROSITE-ProRule" id="PRU10015"/>
    </source>
</evidence>
<dbReference type="PROSITE" id="PS50926">
    <property type="entry name" value="TRAM"/>
    <property type="match status" value="1"/>
</dbReference>
<feature type="binding site" evidence="4">
    <location>
        <position position="294"/>
    </location>
    <ligand>
        <name>S-adenosyl-L-methionine</name>
        <dbReference type="ChEBI" id="CHEBI:59789"/>
    </ligand>
</feature>
<dbReference type="Gene3D" id="2.40.50.140">
    <property type="entry name" value="Nucleic acid-binding proteins"/>
    <property type="match status" value="1"/>
</dbReference>
<reference evidence="9" key="1">
    <citation type="submission" date="2016-10" db="EMBL/GenBank/DDBJ databases">
        <authorList>
            <person name="Varghese N."/>
            <person name="Submissions S."/>
        </authorList>
    </citation>
    <scope>NUCLEOTIDE SEQUENCE [LARGE SCALE GENOMIC DNA]</scope>
    <source>
        <strain evidence="9">DSM 8987</strain>
    </source>
</reference>
<dbReference type="Proteomes" id="UP000243205">
    <property type="component" value="Unassembled WGS sequence"/>
</dbReference>
<organism evidence="8 9">
    <name type="scientific">Desulfuromonas thiophila</name>
    <dbReference type="NCBI Taxonomy" id="57664"/>
    <lineage>
        <taxon>Bacteria</taxon>
        <taxon>Pseudomonadati</taxon>
        <taxon>Thermodesulfobacteriota</taxon>
        <taxon>Desulfuromonadia</taxon>
        <taxon>Desulfuromonadales</taxon>
        <taxon>Desulfuromonadaceae</taxon>
        <taxon>Desulfuromonas</taxon>
    </lineage>
</organism>
<feature type="active site" evidence="5">
    <location>
        <position position="419"/>
    </location>
</feature>
<dbReference type="NCBIfam" id="TIGR00479">
    <property type="entry name" value="rumA"/>
    <property type="match status" value="1"/>
</dbReference>
<dbReference type="InterPro" id="IPR030390">
    <property type="entry name" value="MeTrfase_TrmA_AS"/>
</dbReference>
<dbReference type="EMBL" id="FNAQ01000002">
    <property type="protein sequence ID" value="SDD91424.1"/>
    <property type="molecule type" value="Genomic_DNA"/>
</dbReference>
<dbReference type="Pfam" id="PF05958">
    <property type="entry name" value="tRNA_U5-meth_tr"/>
    <property type="match status" value="1"/>
</dbReference>
<dbReference type="GO" id="GO:0070475">
    <property type="term" value="P:rRNA base methylation"/>
    <property type="evidence" value="ECO:0007669"/>
    <property type="project" value="TreeGrafter"/>
</dbReference>